<dbReference type="GO" id="GO:0005886">
    <property type="term" value="C:plasma membrane"/>
    <property type="evidence" value="ECO:0007669"/>
    <property type="project" value="UniProtKB-SubCell"/>
</dbReference>
<dbReference type="AlphaFoldDB" id="A0A2T2WTR4"/>
<gene>
    <name evidence="8" type="ORF">C7B43_16425</name>
</gene>
<dbReference type="InterPro" id="IPR036259">
    <property type="entry name" value="MFS_trans_sf"/>
</dbReference>
<accession>A0A2T2WTR4</accession>
<feature type="transmembrane region" description="Helical" evidence="6">
    <location>
        <begin position="23"/>
        <end position="44"/>
    </location>
</feature>
<dbReference type="PANTHER" id="PTHR43791:SF100">
    <property type="entry name" value="SUGAR TRANSPORTER"/>
    <property type="match status" value="1"/>
</dbReference>
<organism evidence="8 9">
    <name type="scientific">Sulfobacillus benefaciens</name>
    <dbReference type="NCBI Taxonomy" id="453960"/>
    <lineage>
        <taxon>Bacteria</taxon>
        <taxon>Bacillati</taxon>
        <taxon>Bacillota</taxon>
        <taxon>Clostridia</taxon>
        <taxon>Eubacteriales</taxon>
        <taxon>Clostridiales Family XVII. Incertae Sedis</taxon>
        <taxon>Sulfobacillus</taxon>
    </lineage>
</organism>
<keyword evidence="3 6" id="KW-0812">Transmembrane</keyword>
<comment type="subcellular location">
    <subcellularLocation>
        <location evidence="1">Cell membrane</location>
        <topology evidence="1">Multi-pass membrane protein</topology>
    </subcellularLocation>
</comment>
<evidence type="ECO:0000259" key="7">
    <source>
        <dbReference type="PROSITE" id="PS50850"/>
    </source>
</evidence>
<protein>
    <submittedName>
        <fullName evidence="8">MFS transporter</fullName>
    </submittedName>
</protein>
<feature type="transmembrane region" description="Helical" evidence="6">
    <location>
        <begin position="369"/>
        <end position="389"/>
    </location>
</feature>
<feature type="transmembrane region" description="Helical" evidence="6">
    <location>
        <begin position="213"/>
        <end position="234"/>
    </location>
</feature>
<feature type="transmembrane region" description="Helical" evidence="6">
    <location>
        <begin position="121"/>
        <end position="142"/>
    </location>
</feature>
<dbReference type="Gene3D" id="1.20.1250.20">
    <property type="entry name" value="MFS general substrate transporter like domains"/>
    <property type="match status" value="2"/>
</dbReference>
<evidence type="ECO:0000256" key="2">
    <source>
        <dbReference type="ARBA" id="ARBA00022448"/>
    </source>
</evidence>
<dbReference type="InterPro" id="IPR020846">
    <property type="entry name" value="MFS_dom"/>
</dbReference>
<feature type="transmembrane region" description="Helical" evidence="6">
    <location>
        <begin position="85"/>
        <end position="109"/>
    </location>
</feature>
<comment type="caution">
    <text evidence="8">The sequence shown here is derived from an EMBL/GenBank/DDBJ whole genome shotgun (WGS) entry which is preliminary data.</text>
</comment>
<dbReference type="EMBL" id="PXYT01000052">
    <property type="protein sequence ID" value="PSR25637.1"/>
    <property type="molecule type" value="Genomic_DNA"/>
</dbReference>
<evidence type="ECO:0000256" key="1">
    <source>
        <dbReference type="ARBA" id="ARBA00004651"/>
    </source>
</evidence>
<evidence type="ECO:0000313" key="8">
    <source>
        <dbReference type="EMBL" id="PSR25637.1"/>
    </source>
</evidence>
<evidence type="ECO:0000256" key="4">
    <source>
        <dbReference type="ARBA" id="ARBA00022989"/>
    </source>
</evidence>
<evidence type="ECO:0000256" key="5">
    <source>
        <dbReference type="ARBA" id="ARBA00023136"/>
    </source>
</evidence>
<feature type="transmembrane region" description="Helical" evidence="6">
    <location>
        <begin position="304"/>
        <end position="327"/>
    </location>
</feature>
<feature type="transmembrane region" description="Helical" evidence="6">
    <location>
        <begin position="246"/>
        <end position="267"/>
    </location>
</feature>
<keyword evidence="5 6" id="KW-0472">Membrane</keyword>
<dbReference type="SUPFAM" id="SSF103473">
    <property type="entry name" value="MFS general substrate transporter"/>
    <property type="match status" value="1"/>
</dbReference>
<dbReference type="InterPro" id="IPR011701">
    <property type="entry name" value="MFS"/>
</dbReference>
<evidence type="ECO:0000313" key="9">
    <source>
        <dbReference type="Proteomes" id="UP000242699"/>
    </source>
</evidence>
<sequence length="407" mass="44404">MYTISFMDRINIGFGFSGMEKTLGISATVAGLAGGIFFFGYLFLQIPGGYLGVHWSAKKFVTIALIIWGIFAVLTGAVQNTAELLLVRFFLGVAEGGVWPATLALLAKWFPLDERARANSYWMFCLPVAAIIMSPFAGFILAHLSWRWLFYLEGLPAFIWAVVWWIFIDESPEQARWISPEERAYLQEKFAEDAQQIRPAANNWRQAFANGQVWLLVLVYFLALIGLYGVSLWLPTILKNLSSLGPVGVGLLGTLPYIVSVLALWLNSRHSDATGERKMHIAVPLVVAGIALLISAMIGRSSPVWAIVFISLTEAGVMAFLGVFWTLPPMIVGKDALGASMGLINGLGNLGGFVGPFMVGYLLTVTHNSIVAGLTFMTITLVLGGLLILRVRYVRASVHIPSQSVGG</sequence>
<feature type="transmembrane region" description="Helical" evidence="6">
    <location>
        <begin position="60"/>
        <end position="79"/>
    </location>
</feature>
<feature type="transmembrane region" description="Helical" evidence="6">
    <location>
        <begin position="279"/>
        <end position="298"/>
    </location>
</feature>
<dbReference type="CDD" id="cd17319">
    <property type="entry name" value="MFS_ExuT_GudP_like"/>
    <property type="match status" value="1"/>
</dbReference>
<keyword evidence="4 6" id="KW-1133">Transmembrane helix</keyword>
<dbReference type="PROSITE" id="PS50850">
    <property type="entry name" value="MFS"/>
    <property type="match status" value="1"/>
</dbReference>
<feature type="transmembrane region" description="Helical" evidence="6">
    <location>
        <begin position="339"/>
        <end position="363"/>
    </location>
</feature>
<reference evidence="8 9" key="1">
    <citation type="journal article" date="2014" name="BMC Genomics">
        <title>Comparison of environmental and isolate Sulfobacillus genomes reveals diverse carbon, sulfur, nitrogen, and hydrogen metabolisms.</title>
        <authorList>
            <person name="Justice N.B."/>
            <person name="Norman A."/>
            <person name="Brown C.T."/>
            <person name="Singh A."/>
            <person name="Thomas B.C."/>
            <person name="Banfield J.F."/>
        </authorList>
    </citation>
    <scope>NUCLEOTIDE SEQUENCE [LARGE SCALE GENOMIC DNA]</scope>
    <source>
        <strain evidence="8">AMDSBA1</strain>
    </source>
</reference>
<proteinExistence type="predicted"/>
<dbReference type="PANTHER" id="PTHR43791">
    <property type="entry name" value="PERMEASE-RELATED"/>
    <property type="match status" value="1"/>
</dbReference>
<feature type="domain" description="Major facilitator superfamily (MFS) profile" evidence="7">
    <location>
        <begin position="1"/>
        <end position="396"/>
    </location>
</feature>
<keyword evidence="2" id="KW-0813">Transport</keyword>
<dbReference type="Pfam" id="PF07690">
    <property type="entry name" value="MFS_1"/>
    <property type="match status" value="1"/>
</dbReference>
<name>A0A2T2WTR4_9FIRM</name>
<feature type="transmembrane region" description="Helical" evidence="6">
    <location>
        <begin position="148"/>
        <end position="168"/>
    </location>
</feature>
<evidence type="ECO:0000256" key="6">
    <source>
        <dbReference type="SAM" id="Phobius"/>
    </source>
</evidence>
<dbReference type="GO" id="GO:0022857">
    <property type="term" value="F:transmembrane transporter activity"/>
    <property type="evidence" value="ECO:0007669"/>
    <property type="project" value="InterPro"/>
</dbReference>
<dbReference type="Proteomes" id="UP000242699">
    <property type="component" value="Unassembled WGS sequence"/>
</dbReference>
<evidence type="ECO:0000256" key="3">
    <source>
        <dbReference type="ARBA" id="ARBA00022692"/>
    </source>
</evidence>